<organism evidence="2 3">
    <name type="scientific">Dorcoceras hygrometricum</name>
    <dbReference type="NCBI Taxonomy" id="472368"/>
    <lineage>
        <taxon>Eukaryota</taxon>
        <taxon>Viridiplantae</taxon>
        <taxon>Streptophyta</taxon>
        <taxon>Embryophyta</taxon>
        <taxon>Tracheophyta</taxon>
        <taxon>Spermatophyta</taxon>
        <taxon>Magnoliopsida</taxon>
        <taxon>eudicotyledons</taxon>
        <taxon>Gunneridae</taxon>
        <taxon>Pentapetalae</taxon>
        <taxon>asterids</taxon>
        <taxon>lamiids</taxon>
        <taxon>Lamiales</taxon>
        <taxon>Gesneriaceae</taxon>
        <taxon>Didymocarpoideae</taxon>
        <taxon>Trichosporeae</taxon>
        <taxon>Loxocarpinae</taxon>
        <taxon>Dorcoceras</taxon>
    </lineage>
</organism>
<accession>A0A2Z7BJS9</accession>
<keyword evidence="3" id="KW-1185">Reference proteome</keyword>
<feature type="region of interest" description="Disordered" evidence="1">
    <location>
        <begin position="181"/>
        <end position="272"/>
    </location>
</feature>
<protein>
    <submittedName>
        <fullName evidence="2">Uncharacterized protein</fullName>
    </submittedName>
</protein>
<feature type="compositionally biased region" description="Basic and acidic residues" evidence="1">
    <location>
        <begin position="185"/>
        <end position="194"/>
    </location>
</feature>
<feature type="compositionally biased region" description="Polar residues" evidence="1">
    <location>
        <begin position="140"/>
        <end position="158"/>
    </location>
</feature>
<evidence type="ECO:0000313" key="3">
    <source>
        <dbReference type="Proteomes" id="UP000250235"/>
    </source>
</evidence>
<proteinExistence type="predicted"/>
<dbReference type="AlphaFoldDB" id="A0A2Z7BJS9"/>
<feature type="region of interest" description="Disordered" evidence="1">
    <location>
        <begin position="140"/>
        <end position="164"/>
    </location>
</feature>
<feature type="compositionally biased region" description="Basic and acidic residues" evidence="1">
    <location>
        <begin position="218"/>
        <end position="241"/>
    </location>
</feature>
<reference evidence="2 3" key="1">
    <citation type="journal article" date="2015" name="Proc. Natl. Acad. Sci. U.S.A.">
        <title>The resurrection genome of Boea hygrometrica: A blueprint for survival of dehydration.</title>
        <authorList>
            <person name="Xiao L."/>
            <person name="Yang G."/>
            <person name="Zhang L."/>
            <person name="Yang X."/>
            <person name="Zhao S."/>
            <person name="Ji Z."/>
            <person name="Zhou Q."/>
            <person name="Hu M."/>
            <person name="Wang Y."/>
            <person name="Chen M."/>
            <person name="Xu Y."/>
            <person name="Jin H."/>
            <person name="Xiao X."/>
            <person name="Hu G."/>
            <person name="Bao F."/>
            <person name="Hu Y."/>
            <person name="Wan P."/>
            <person name="Li L."/>
            <person name="Deng X."/>
            <person name="Kuang T."/>
            <person name="Xiang C."/>
            <person name="Zhu J.K."/>
            <person name="Oliver M.J."/>
            <person name="He Y."/>
        </authorList>
    </citation>
    <scope>NUCLEOTIDE SEQUENCE [LARGE SCALE GENOMIC DNA]</scope>
    <source>
        <strain evidence="3">cv. XS01</strain>
    </source>
</reference>
<name>A0A2Z7BJS9_9LAMI</name>
<evidence type="ECO:0000313" key="2">
    <source>
        <dbReference type="EMBL" id="KZV32241.1"/>
    </source>
</evidence>
<evidence type="ECO:0000256" key="1">
    <source>
        <dbReference type="SAM" id="MobiDB-lite"/>
    </source>
</evidence>
<dbReference type="OrthoDB" id="1933455at2759"/>
<sequence>MSEYDECARFHTEVRLNTINSIMPIIDLAKTEDEIMPWAETEPVSELLKRRILVQCKLYEMELKKKVDEHRANFNPAKPSANYDHMCIWFLDRELKELIKQHRAQRQLAGLPLLVLESSFIGWFPDDIMQIIWTEGRITSNQGTTAPDQAGTEEQQGSGAEHVEELSRVVQNVEEIGAMNSPEHQAQDDEHQAQEEDELQAQEDEHQAQEEDELQAQEEERQAQVDEQPDHEQQAPKKPAQEAEQPVERQAQAGSSPSSPTQRGEKSRRIPGFQGLYGEGYSDVHEARLCHLQGAFYKKMDEVVANVNSSQTTLETSLVRQFTEHQQQIASDLDFVKMQLAELVNNFKEISDAKNGEGQSSKKRRLL</sequence>
<gene>
    <name evidence="2" type="ORF">F511_29420</name>
</gene>
<dbReference type="EMBL" id="KV006899">
    <property type="protein sequence ID" value="KZV32241.1"/>
    <property type="molecule type" value="Genomic_DNA"/>
</dbReference>
<feature type="compositionally biased region" description="Polar residues" evidence="1">
    <location>
        <begin position="252"/>
        <end position="262"/>
    </location>
</feature>
<dbReference type="Proteomes" id="UP000250235">
    <property type="component" value="Unassembled WGS sequence"/>
</dbReference>